<sequence length="44" mass="4917">MIMFSFTGVKPQFATEEMAVNTEKIANPMPFLFRTPCASGTSMR</sequence>
<name>A0A0A9AMW1_ARUDO</name>
<dbReference type="AlphaFoldDB" id="A0A0A9AMW1"/>
<reference evidence="1" key="1">
    <citation type="submission" date="2014-09" db="EMBL/GenBank/DDBJ databases">
        <authorList>
            <person name="Magalhaes I.L.F."/>
            <person name="Oliveira U."/>
            <person name="Santos F.R."/>
            <person name="Vidigal T.H.D.A."/>
            <person name="Brescovit A.D."/>
            <person name="Santos A.J."/>
        </authorList>
    </citation>
    <scope>NUCLEOTIDE SEQUENCE</scope>
    <source>
        <tissue evidence="1">Shoot tissue taken approximately 20 cm above the soil surface</tissue>
    </source>
</reference>
<organism evidence="1">
    <name type="scientific">Arundo donax</name>
    <name type="common">Giant reed</name>
    <name type="synonym">Donax arundinaceus</name>
    <dbReference type="NCBI Taxonomy" id="35708"/>
    <lineage>
        <taxon>Eukaryota</taxon>
        <taxon>Viridiplantae</taxon>
        <taxon>Streptophyta</taxon>
        <taxon>Embryophyta</taxon>
        <taxon>Tracheophyta</taxon>
        <taxon>Spermatophyta</taxon>
        <taxon>Magnoliopsida</taxon>
        <taxon>Liliopsida</taxon>
        <taxon>Poales</taxon>
        <taxon>Poaceae</taxon>
        <taxon>PACMAD clade</taxon>
        <taxon>Arundinoideae</taxon>
        <taxon>Arundineae</taxon>
        <taxon>Arundo</taxon>
    </lineage>
</organism>
<accession>A0A0A9AMW1</accession>
<evidence type="ECO:0000313" key="1">
    <source>
        <dbReference type="EMBL" id="JAD50265.1"/>
    </source>
</evidence>
<protein>
    <submittedName>
        <fullName evidence="1">HKT1</fullName>
    </submittedName>
</protein>
<reference evidence="1" key="2">
    <citation type="journal article" date="2015" name="Data Brief">
        <title>Shoot transcriptome of the giant reed, Arundo donax.</title>
        <authorList>
            <person name="Barrero R.A."/>
            <person name="Guerrero F.D."/>
            <person name="Moolhuijzen P."/>
            <person name="Goolsby J.A."/>
            <person name="Tidwell J."/>
            <person name="Bellgard S.E."/>
            <person name="Bellgard M.I."/>
        </authorList>
    </citation>
    <scope>NUCLEOTIDE SEQUENCE</scope>
    <source>
        <tissue evidence="1">Shoot tissue taken approximately 20 cm above the soil surface</tissue>
    </source>
</reference>
<dbReference type="EMBL" id="GBRH01247630">
    <property type="protein sequence ID" value="JAD50265.1"/>
    <property type="molecule type" value="Transcribed_RNA"/>
</dbReference>
<proteinExistence type="predicted"/>